<organism evidence="2">
    <name type="scientific">Medioppia subpectinata</name>
    <dbReference type="NCBI Taxonomy" id="1979941"/>
    <lineage>
        <taxon>Eukaryota</taxon>
        <taxon>Metazoa</taxon>
        <taxon>Ecdysozoa</taxon>
        <taxon>Arthropoda</taxon>
        <taxon>Chelicerata</taxon>
        <taxon>Arachnida</taxon>
        <taxon>Acari</taxon>
        <taxon>Acariformes</taxon>
        <taxon>Sarcoptiformes</taxon>
        <taxon>Oribatida</taxon>
        <taxon>Brachypylina</taxon>
        <taxon>Oppioidea</taxon>
        <taxon>Oppiidae</taxon>
        <taxon>Medioppia</taxon>
    </lineage>
</organism>
<feature type="non-terminal residue" evidence="2">
    <location>
        <position position="1"/>
    </location>
</feature>
<dbReference type="EMBL" id="OC890810">
    <property type="protein sequence ID" value="CAD7646225.1"/>
    <property type="molecule type" value="Genomic_DNA"/>
</dbReference>
<dbReference type="GO" id="GO:0005929">
    <property type="term" value="C:cilium"/>
    <property type="evidence" value="ECO:0007669"/>
    <property type="project" value="GOC"/>
</dbReference>
<dbReference type="Pfam" id="PF25060">
    <property type="entry name" value="ARM_TT21_2nd"/>
    <property type="match status" value="1"/>
</dbReference>
<dbReference type="Gene3D" id="1.25.40.10">
    <property type="entry name" value="Tetratricopeptide repeat domain"/>
    <property type="match status" value="1"/>
</dbReference>
<evidence type="ECO:0000259" key="1">
    <source>
        <dbReference type="Pfam" id="PF25060"/>
    </source>
</evidence>
<dbReference type="OrthoDB" id="10259630at2759"/>
<accession>A0A7R9LS57</accession>
<dbReference type="GO" id="GO:0030991">
    <property type="term" value="C:intraciliary transport particle A"/>
    <property type="evidence" value="ECO:0007669"/>
    <property type="project" value="TreeGrafter"/>
</dbReference>
<dbReference type="GO" id="GO:0061512">
    <property type="term" value="P:protein localization to cilium"/>
    <property type="evidence" value="ECO:0007669"/>
    <property type="project" value="TreeGrafter"/>
</dbReference>
<keyword evidence="3" id="KW-1185">Reference proteome</keyword>
<sequence length="315" mass="35185">MDETSIMGLTGLLHCQLIEGQKGVEEQLDSLEEFNKATGMSKDLLYLCALSGQKRGKSSDEILQYLDKIVDLQNQTMKHLALGIEYYIKLEPELILNVTKLYLQYSPNEPLNLGQPLPLPLKQAKDILQPLVNACPVQKEPLYLMAKVKYLSGDIQAAISLLQKCLDINPSFSDGHLLMAQISIHYGNYQTASKSLEVALSHDFQIREQIQYILTKASVLKTEKKYDEAIKLLNSALVNSKKRGSNLATNNKISLILQMVDIYTLNDQTTEGSKLLTELLEDCRETADEGRIMIANAQLAEARGDIDAALTLLRD</sequence>
<evidence type="ECO:0000313" key="3">
    <source>
        <dbReference type="Proteomes" id="UP000759131"/>
    </source>
</evidence>
<reference evidence="2" key="1">
    <citation type="submission" date="2020-11" db="EMBL/GenBank/DDBJ databases">
        <authorList>
            <person name="Tran Van P."/>
        </authorList>
    </citation>
    <scope>NUCLEOTIDE SEQUENCE</scope>
</reference>
<feature type="domain" description="Tetratricopeptide repeat protein 21A/21B second ARM" evidence="1">
    <location>
        <begin position="1"/>
        <end position="186"/>
    </location>
</feature>
<proteinExistence type="predicted"/>
<dbReference type="SUPFAM" id="SSF48452">
    <property type="entry name" value="TPR-like"/>
    <property type="match status" value="1"/>
</dbReference>
<dbReference type="Proteomes" id="UP000759131">
    <property type="component" value="Unassembled WGS sequence"/>
</dbReference>
<dbReference type="InterPro" id="IPR056832">
    <property type="entry name" value="ARM_TT21_2nd"/>
</dbReference>
<dbReference type="InterPro" id="IPR040364">
    <property type="entry name" value="TTC21A/TTC21B"/>
</dbReference>
<dbReference type="AlphaFoldDB" id="A0A7R9LS57"/>
<dbReference type="PANTHER" id="PTHR14699:SF0">
    <property type="entry name" value="TETRATRICOPEPTIDE REPEAT PROTEIN 21 HOMOLOG"/>
    <property type="match status" value="1"/>
</dbReference>
<dbReference type="GO" id="GO:0035721">
    <property type="term" value="P:intraciliary retrograde transport"/>
    <property type="evidence" value="ECO:0007669"/>
    <property type="project" value="TreeGrafter"/>
</dbReference>
<dbReference type="Pfam" id="PF25058">
    <property type="entry name" value="ARM_TT21"/>
    <property type="match status" value="1"/>
</dbReference>
<evidence type="ECO:0000313" key="2">
    <source>
        <dbReference type="EMBL" id="CAD7646225.1"/>
    </source>
</evidence>
<gene>
    <name evidence="2" type="ORF">OSB1V03_LOCUS20875</name>
</gene>
<protein>
    <recommendedName>
        <fullName evidence="1">Tetratricopeptide repeat protein 21A/21B second ARM domain-containing protein</fullName>
    </recommendedName>
</protein>
<dbReference type="InterPro" id="IPR011990">
    <property type="entry name" value="TPR-like_helical_dom_sf"/>
</dbReference>
<name>A0A7R9LS57_9ACAR</name>
<dbReference type="EMBL" id="CAJPIZ010036235">
    <property type="protein sequence ID" value="CAG2120929.1"/>
    <property type="molecule type" value="Genomic_DNA"/>
</dbReference>
<dbReference type="PANTHER" id="PTHR14699">
    <property type="entry name" value="STI2 PROTEIN-RELATED"/>
    <property type="match status" value="1"/>
</dbReference>